<evidence type="ECO:0000313" key="2">
    <source>
        <dbReference type="Proteomes" id="UP000307943"/>
    </source>
</evidence>
<dbReference type="RefSeq" id="WP_139607029.1">
    <property type="nucleotide sequence ID" value="NZ_VDCQ01000082.1"/>
</dbReference>
<dbReference type="OrthoDB" id="2662441at2"/>
<reference evidence="1 2" key="1">
    <citation type="submission" date="2019-05" db="EMBL/GenBank/DDBJ databases">
        <title>We sequenced the genome of Paenibacillus hemerocallicola KCTC 33185 for further insight into its adaptation and study the phylogeny of Paenibacillus.</title>
        <authorList>
            <person name="Narsing Rao M.P."/>
        </authorList>
    </citation>
    <scope>NUCLEOTIDE SEQUENCE [LARGE SCALE GENOMIC DNA]</scope>
    <source>
        <strain evidence="1 2">KCTC 33185</strain>
    </source>
</reference>
<sequence>MSRQKYRIGDLFVFKLEDGSDRNGFGRVVGLDKPSILVELYEPMDINNIQITDAVKVLFTVWCTDTGITRGIWRIVGNFAIPTDHSPPKFYKSQALTDKFFLIDGQETVEITKEQIGDAQPYGIFGHGAVRIKYEHDLSKK</sequence>
<evidence type="ECO:0000313" key="1">
    <source>
        <dbReference type="EMBL" id="TNJ60635.1"/>
    </source>
</evidence>
<dbReference type="Proteomes" id="UP000307943">
    <property type="component" value="Unassembled WGS sequence"/>
</dbReference>
<keyword evidence="2" id="KW-1185">Reference proteome</keyword>
<dbReference type="Pfam" id="PF15428">
    <property type="entry name" value="Imm26"/>
    <property type="match status" value="1"/>
</dbReference>
<dbReference type="EMBL" id="VDCQ01000082">
    <property type="protein sequence ID" value="TNJ60635.1"/>
    <property type="molecule type" value="Genomic_DNA"/>
</dbReference>
<accession>A0A5C4SY13</accession>
<dbReference type="AlphaFoldDB" id="A0A5C4SY13"/>
<dbReference type="InterPro" id="IPR029278">
    <property type="entry name" value="Imm26"/>
</dbReference>
<protein>
    <recommendedName>
        <fullName evidence="3">Immunity protein 26 of polymorphic toxin system</fullName>
    </recommendedName>
</protein>
<name>A0A5C4SY13_9BACL</name>
<gene>
    <name evidence="1" type="ORF">FE784_35760</name>
</gene>
<comment type="caution">
    <text evidence="1">The sequence shown here is derived from an EMBL/GenBank/DDBJ whole genome shotgun (WGS) entry which is preliminary data.</text>
</comment>
<proteinExistence type="predicted"/>
<evidence type="ECO:0008006" key="3">
    <source>
        <dbReference type="Google" id="ProtNLM"/>
    </source>
</evidence>
<organism evidence="1 2">
    <name type="scientific">Paenibacillus hemerocallicola</name>
    <dbReference type="NCBI Taxonomy" id="1172614"/>
    <lineage>
        <taxon>Bacteria</taxon>
        <taxon>Bacillati</taxon>
        <taxon>Bacillota</taxon>
        <taxon>Bacilli</taxon>
        <taxon>Bacillales</taxon>
        <taxon>Paenibacillaceae</taxon>
        <taxon>Paenibacillus</taxon>
    </lineage>
</organism>